<feature type="non-terminal residue" evidence="1">
    <location>
        <position position="1"/>
    </location>
</feature>
<dbReference type="EMBL" id="LAZR01057132">
    <property type="protein sequence ID" value="KKK72693.1"/>
    <property type="molecule type" value="Genomic_DNA"/>
</dbReference>
<reference evidence="1" key="1">
    <citation type="journal article" date="2015" name="Nature">
        <title>Complex archaea that bridge the gap between prokaryotes and eukaryotes.</title>
        <authorList>
            <person name="Spang A."/>
            <person name="Saw J.H."/>
            <person name="Jorgensen S.L."/>
            <person name="Zaremba-Niedzwiedzka K."/>
            <person name="Martijn J."/>
            <person name="Lind A.E."/>
            <person name="van Eijk R."/>
            <person name="Schleper C."/>
            <person name="Guy L."/>
            <person name="Ettema T.J."/>
        </authorList>
    </citation>
    <scope>NUCLEOTIDE SEQUENCE</scope>
</reference>
<gene>
    <name evidence="1" type="ORF">LCGC14_2901330</name>
</gene>
<sequence>FKCSQRLHIKKTNEAAVFARIAAVADQHVRATGDQIIVPDMNNIIAGFAAVGALGDEVRVISPRLRRVNPLYITPVSLALFGGSPPAMMFHGDSPIPLDKSEAIEVESNAVPGANEVHSVGLWLADGKQSKIDGEIHTINATINLAQVLSSWEMSEITLPDALPVGQYTVVGARAEIAGGVLFRLVPVGGINRPGGICAQTAGGVDPFMQRFGRLGQWLTFDTITPPAVEVLGSAAAGAVTYDVFLDVIKM</sequence>
<comment type="caution">
    <text evidence="1">The sequence shown here is derived from an EMBL/GenBank/DDBJ whole genome shotgun (WGS) entry which is preliminary data.</text>
</comment>
<evidence type="ECO:0000313" key="1">
    <source>
        <dbReference type="EMBL" id="KKK72693.1"/>
    </source>
</evidence>
<organism evidence="1">
    <name type="scientific">marine sediment metagenome</name>
    <dbReference type="NCBI Taxonomy" id="412755"/>
    <lineage>
        <taxon>unclassified sequences</taxon>
        <taxon>metagenomes</taxon>
        <taxon>ecological metagenomes</taxon>
    </lineage>
</organism>
<proteinExistence type="predicted"/>
<accession>A0A0F8XUP9</accession>
<name>A0A0F8XUP9_9ZZZZ</name>
<protein>
    <submittedName>
        <fullName evidence="1">Uncharacterized protein</fullName>
    </submittedName>
</protein>
<dbReference type="AlphaFoldDB" id="A0A0F8XUP9"/>